<keyword evidence="1" id="KW-0175">Coiled coil</keyword>
<comment type="caution">
    <text evidence="2">The sequence shown here is derived from an EMBL/GenBank/DDBJ whole genome shotgun (WGS) entry which is preliminary data.</text>
</comment>
<keyword evidence="3" id="KW-1185">Reference proteome</keyword>
<dbReference type="OMA" id="YHISIKG"/>
<gene>
    <name evidence="2" type="ORF">POCTA_138.1.T0680141</name>
</gene>
<name>A0A8S1VND3_PAROT</name>
<dbReference type="Proteomes" id="UP000683925">
    <property type="component" value="Unassembled WGS sequence"/>
</dbReference>
<evidence type="ECO:0000313" key="2">
    <source>
        <dbReference type="EMBL" id="CAD8177122.1"/>
    </source>
</evidence>
<sequence>MKLNLQVKNIRKHYDKFECILQDLINQDIDIQINVVKLTPQADSLIQKLESQRFLNLDHFYKIPLHQFSDILKYDKELEYKLKEYIAQTFDTQFTWFIQNECLVTHLDCSYQVDQFLNKLFYTQTNFKQYADYMNTQHQIKVYASQDDIPLKDYKKYNTRKTYTLYGFKNQLKQQNVFEKKVVRHENDVAMHDVFIEYYIPIIKQWVEQHLYTYVEVRRGHQIIDLFGPHQLVTKAEEILMKEYTALNYQCGILKFKDLDDESIQLMQIQEVLNQNQYYDYEVAKHSSFALDQLENSLKSVKCRIFSAILAIDFRNYELCNNAKYYFNFDKDRKNIEILLENEVYKLSKTQKDGKALSYFVIINGRFQQSVFLKKLNEDLDIIHQNIHNINQTNYLRNLSEKELTNLLNTYQVKLKFNQNCIEILGKQQSVDRFVQFLIKQISPQADVIDFHYFKNQFNYNVVINDYKDKLQDMLQQSQCQSSFGENELKMKIVSRDSNKILQLKSQLRLLENDIEKSKKTIQISIEKHLNIHLHAQIKQLSSKFPSVVITIEKNNDSGLKQLSTFTKNQSKIKVFYGQPNLLYDIQKDILNLKNSMILIPIEKIHDQPQTIQLLWLNELIQQNNITLVNQKVSSSFELFQYELSFQQKVTDSNSNQKYVYETLEFSIYYIYYRDLLKPQNFIHYFDKQSLHNSYEKLIDEIKISKPASIFVTSLVQKNGQDLKQLIDYIKQANFPSIQISLMTNEKNDLTSLKSFLNENFEEDNSNQDKLTYHISIKGCFQETLNQVIKELNEL</sequence>
<organism evidence="2 3">
    <name type="scientific">Paramecium octaurelia</name>
    <dbReference type="NCBI Taxonomy" id="43137"/>
    <lineage>
        <taxon>Eukaryota</taxon>
        <taxon>Sar</taxon>
        <taxon>Alveolata</taxon>
        <taxon>Ciliophora</taxon>
        <taxon>Intramacronucleata</taxon>
        <taxon>Oligohymenophorea</taxon>
        <taxon>Peniculida</taxon>
        <taxon>Parameciidae</taxon>
        <taxon>Paramecium</taxon>
    </lineage>
</organism>
<accession>A0A8S1VND3</accession>
<dbReference type="EMBL" id="CAJJDP010000067">
    <property type="protein sequence ID" value="CAD8177122.1"/>
    <property type="molecule type" value="Genomic_DNA"/>
</dbReference>
<protein>
    <submittedName>
        <fullName evidence="2">Uncharacterized protein</fullName>
    </submittedName>
</protein>
<dbReference type="AlphaFoldDB" id="A0A8S1VND3"/>
<feature type="coiled-coil region" evidence="1">
    <location>
        <begin position="494"/>
        <end position="528"/>
    </location>
</feature>
<proteinExistence type="predicted"/>
<evidence type="ECO:0000256" key="1">
    <source>
        <dbReference type="SAM" id="Coils"/>
    </source>
</evidence>
<reference evidence="2" key="1">
    <citation type="submission" date="2021-01" db="EMBL/GenBank/DDBJ databases">
        <authorList>
            <consortium name="Genoscope - CEA"/>
            <person name="William W."/>
        </authorList>
    </citation>
    <scope>NUCLEOTIDE SEQUENCE</scope>
</reference>
<evidence type="ECO:0000313" key="3">
    <source>
        <dbReference type="Proteomes" id="UP000683925"/>
    </source>
</evidence>
<dbReference type="OrthoDB" id="301796at2759"/>